<feature type="transmembrane region" description="Helical" evidence="2">
    <location>
        <begin position="82"/>
        <end position="102"/>
    </location>
</feature>
<gene>
    <name evidence="3" type="ORF">GCM10010968_13840</name>
</gene>
<evidence type="ECO:0000256" key="2">
    <source>
        <dbReference type="SAM" id="Phobius"/>
    </source>
</evidence>
<proteinExistence type="predicted"/>
<organism evidence="3 4">
    <name type="scientific">Agrococcus terreus</name>
    <dbReference type="NCBI Taxonomy" id="574649"/>
    <lineage>
        <taxon>Bacteria</taxon>
        <taxon>Bacillati</taxon>
        <taxon>Actinomycetota</taxon>
        <taxon>Actinomycetes</taxon>
        <taxon>Micrococcales</taxon>
        <taxon>Microbacteriaceae</taxon>
        <taxon>Agrococcus</taxon>
    </lineage>
</organism>
<keyword evidence="2" id="KW-1133">Transmembrane helix</keyword>
<feature type="transmembrane region" description="Helical" evidence="2">
    <location>
        <begin position="182"/>
        <end position="200"/>
    </location>
</feature>
<evidence type="ECO:0000313" key="3">
    <source>
        <dbReference type="EMBL" id="GGN83265.1"/>
    </source>
</evidence>
<feature type="transmembrane region" description="Helical" evidence="2">
    <location>
        <begin position="57"/>
        <end position="76"/>
    </location>
</feature>
<reference evidence="4" key="1">
    <citation type="journal article" date="2019" name="Int. J. Syst. Evol. Microbiol.">
        <title>The Global Catalogue of Microorganisms (GCM) 10K type strain sequencing project: providing services to taxonomists for standard genome sequencing and annotation.</title>
        <authorList>
            <consortium name="The Broad Institute Genomics Platform"/>
            <consortium name="The Broad Institute Genome Sequencing Center for Infectious Disease"/>
            <person name="Wu L."/>
            <person name="Ma J."/>
        </authorList>
    </citation>
    <scope>NUCLEOTIDE SEQUENCE [LARGE SCALE GENOMIC DNA]</scope>
    <source>
        <strain evidence="4">CGMCC 1.6960</strain>
    </source>
</reference>
<dbReference type="InterPro" id="IPR016566">
    <property type="entry name" value="UCP010219"/>
</dbReference>
<keyword evidence="2" id="KW-0472">Membrane</keyword>
<sequence>MAERDEREPQPTAGPADGSADEPGFADQVGAAIRGSRLGHLDPQAAPSAGALLGAMGGFRGLVESLLPGILFLVLYTTTRDVLVSVLVPFVVSVGFVAWRVLQKGQPALAFAGLIGVGISAAVALITGDAQDNFLWGFTVNTIVILVLLGTMLARRPLIGIIVGALTGTPYAWRTQRAKRTVAWRATIMWLVVVSARLAVQVPLFLAAEAGTPGSIEALAAAKLLMGVPLYLAAMWVTWLMVRTVLDTPAAPETAAGDAEAR</sequence>
<keyword evidence="2" id="KW-0812">Transmembrane</keyword>
<dbReference type="EMBL" id="BMLM01000001">
    <property type="protein sequence ID" value="GGN83265.1"/>
    <property type="molecule type" value="Genomic_DNA"/>
</dbReference>
<dbReference type="Proteomes" id="UP000626982">
    <property type="component" value="Unassembled WGS sequence"/>
</dbReference>
<feature type="transmembrane region" description="Helical" evidence="2">
    <location>
        <begin position="220"/>
        <end position="242"/>
    </location>
</feature>
<dbReference type="Pfam" id="PF11361">
    <property type="entry name" value="DUF3159"/>
    <property type="match status" value="1"/>
</dbReference>
<accession>A0ABQ2KLD2</accession>
<evidence type="ECO:0000313" key="4">
    <source>
        <dbReference type="Proteomes" id="UP000626982"/>
    </source>
</evidence>
<feature type="transmembrane region" description="Helical" evidence="2">
    <location>
        <begin position="134"/>
        <end position="154"/>
    </location>
</feature>
<keyword evidence="4" id="KW-1185">Reference proteome</keyword>
<evidence type="ECO:0000256" key="1">
    <source>
        <dbReference type="SAM" id="MobiDB-lite"/>
    </source>
</evidence>
<feature type="region of interest" description="Disordered" evidence="1">
    <location>
        <begin position="1"/>
        <end position="24"/>
    </location>
</feature>
<evidence type="ECO:0008006" key="5">
    <source>
        <dbReference type="Google" id="ProtNLM"/>
    </source>
</evidence>
<protein>
    <recommendedName>
        <fullName evidence="5">Intracellular septation protein A</fullName>
    </recommendedName>
</protein>
<dbReference type="RefSeq" id="WP_188717433.1">
    <property type="nucleotide sequence ID" value="NZ_BAABBD010000002.1"/>
</dbReference>
<feature type="transmembrane region" description="Helical" evidence="2">
    <location>
        <begin position="109"/>
        <end position="128"/>
    </location>
</feature>
<comment type="caution">
    <text evidence="3">The sequence shown here is derived from an EMBL/GenBank/DDBJ whole genome shotgun (WGS) entry which is preliminary data.</text>
</comment>
<name>A0ABQ2KLD2_9MICO</name>